<evidence type="ECO:0008006" key="5">
    <source>
        <dbReference type="Google" id="ProtNLM"/>
    </source>
</evidence>
<dbReference type="Pfam" id="PF12796">
    <property type="entry name" value="Ank_2"/>
    <property type="match status" value="1"/>
</dbReference>
<evidence type="ECO:0000313" key="4">
    <source>
        <dbReference type="Proteomes" id="UP001295423"/>
    </source>
</evidence>
<sequence length="206" mass="23271">MMTSTRTISTLKRIVSNNDVVLPAAKKAKRSLAPESRPSQLVREMFQDCGACKEQIVAQAQHKFITPTTEMIAAYTMDASKAVRDNNIEKLRELHASGAPLNCCNKFGDSLLNIACRRSHTQIVKFLLEEVKVEVYMKDDTGRIALHDACWTSSPNFEIVELLLKAAPDLALMPDHRGHTPFEYTRSGDWAKWCDFLAQRKSLFQQ</sequence>
<dbReference type="AlphaFoldDB" id="A0AAD2FWQ6"/>
<evidence type="ECO:0000313" key="3">
    <source>
        <dbReference type="EMBL" id="CAJ1954871.1"/>
    </source>
</evidence>
<organism evidence="3 4">
    <name type="scientific">Cylindrotheca closterium</name>
    <dbReference type="NCBI Taxonomy" id="2856"/>
    <lineage>
        <taxon>Eukaryota</taxon>
        <taxon>Sar</taxon>
        <taxon>Stramenopiles</taxon>
        <taxon>Ochrophyta</taxon>
        <taxon>Bacillariophyta</taxon>
        <taxon>Bacillariophyceae</taxon>
        <taxon>Bacillariophycidae</taxon>
        <taxon>Bacillariales</taxon>
        <taxon>Bacillariaceae</taxon>
        <taxon>Cylindrotheca</taxon>
    </lineage>
</organism>
<comment type="caution">
    <text evidence="3">The sequence shown here is derived from an EMBL/GenBank/DDBJ whole genome shotgun (WGS) entry which is preliminary data.</text>
</comment>
<keyword evidence="2" id="KW-0040">ANK repeat</keyword>
<accession>A0AAD2FWQ6</accession>
<dbReference type="PANTHER" id="PTHR24171">
    <property type="entry name" value="ANKYRIN REPEAT DOMAIN-CONTAINING PROTEIN 39-RELATED"/>
    <property type="match status" value="1"/>
</dbReference>
<dbReference type="SMART" id="SM00248">
    <property type="entry name" value="ANK"/>
    <property type="match status" value="2"/>
</dbReference>
<dbReference type="Gene3D" id="1.25.40.20">
    <property type="entry name" value="Ankyrin repeat-containing domain"/>
    <property type="match status" value="1"/>
</dbReference>
<dbReference type="InterPro" id="IPR002110">
    <property type="entry name" value="Ankyrin_rpt"/>
</dbReference>
<protein>
    <recommendedName>
        <fullName evidence="5">Glutaminase</fullName>
    </recommendedName>
</protein>
<dbReference type="Proteomes" id="UP001295423">
    <property type="component" value="Unassembled WGS sequence"/>
</dbReference>
<keyword evidence="1" id="KW-0677">Repeat</keyword>
<reference evidence="3" key="1">
    <citation type="submission" date="2023-08" db="EMBL/GenBank/DDBJ databases">
        <authorList>
            <person name="Audoor S."/>
            <person name="Bilcke G."/>
        </authorList>
    </citation>
    <scope>NUCLEOTIDE SEQUENCE</scope>
</reference>
<gene>
    <name evidence="3" type="ORF">CYCCA115_LOCUS15463</name>
</gene>
<proteinExistence type="predicted"/>
<keyword evidence="4" id="KW-1185">Reference proteome</keyword>
<dbReference type="InterPro" id="IPR036770">
    <property type="entry name" value="Ankyrin_rpt-contain_sf"/>
</dbReference>
<name>A0AAD2FWQ6_9STRA</name>
<dbReference type="SUPFAM" id="SSF48403">
    <property type="entry name" value="Ankyrin repeat"/>
    <property type="match status" value="1"/>
</dbReference>
<dbReference type="EMBL" id="CAKOGP040001870">
    <property type="protein sequence ID" value="CAJ1954871.1"/>
    <property type="molecule type" value="Genomic_DNA"/>
</dbReference>
<evidence type="ECO:0000256" key="1">
    <source>
        <dbReference type="ARBA" id="ARBA00022737"/>
    </source>
</evidence>
<evidence type="ECO:0000256" key="2">
    <source>
        <dbReference type="ARBA" id="ARBA00023043"/>
    </source>
</evidence>